<proteinExistence type="predicted"/>
<keyword evidence="2" id="KW-1185">Reference proteome</keyword>
<sequence length="194" mass="21798">MVIAPEELRLLGDKALLKLPKTAFFCSREYPARIEHDTNLWALDQRANGHCVVSGFHSLMEQSIFRYLLQGPEQPIVYVLARGIQPNVRSEYGPEIKAGRLLFVTPFEPDVTTTSQDTADIRNLLIAELADHFFIPYMAPGGNLDRLLQSKPAQGKPICTLNIPENKLLLDRGAEIYRPGGIFGRHDFSLAWPV</sequence>
<accession>A0A1M6J681</accession>
<dbReference type="AlphaFoldDB" id="A0A1M6J681"/>
<dbReference type="OrthoDB" id="273460at2"/>
<dbReference type="STRING" id="1121955.SAMN02745146_3112"/>
<organism evidence="1 2">
    <name type="scientific">Hymenobacter daecheongensis DSM 21074</name>
    <dbReference type="NCBI Taxonomy" id="1121955"/>
    <lineage>
        <taxon>Bacteria</taxon>
        <taxon>Pseudomonadati</taxon>
        <taxon>Bacteroidota</taxon>
        <taxon>Cytophagia</taxon>
        <taxon>Cytophagales</taxon>
        <taxon>Hymenobacteraceae</taxon>
        <taxon>Hymenobacter</taxon>
    </lineage>
</organism>
<dbReference type="Proteomes" id="UP000184418">
    <property type="component" value="Unassembled WGS sequence"/>
</dbReference>
<reference evidence="1 2" key="1">
    <citation type="submission" date="2016-11" db="EMBL/GenBank/DDBJ databases">
        <authorList>
            <person name="Jaros S."/>
            <person name="Januszkiewicz K."/>
            <person name="Wedrychowicz H."/>
        </authorList>
    </citation>
    <scope>NUCLEOTIDE SEQUENCE [LARGE SCALE GENOMIC DNA]</scope>
    <source>
        <strain evidence="1 2">DSM 21074</strain>
    </source>
</reference>
<evidence type="ECO:0000313" key="2">
    <source>
        <dbReference type="Proteomes" id="UP000184418"/>
    </source>
</evidence>
<dbReference type="EMBL" id="FQYN01000006">
    <property type="protein sequence ID" value="SHJ42159.1"/>
    <property type="molecule type" value="Genomic_DNA"/>
</dbReference>
<protein>
    <submittedName>
        <fullName evidence="1">Uncharacterized protein</fullName>
    </submittedName>
</protein>
<dbReference type="Gene3D" id="3.40.50.450">
    <property type="match status" value="1"/>
</dbReference>
<gene>
    <name evidence="1" type="ORF">SAMN02745146_3112</name>
</gene>
<evidence type="ECO:0000313" key="1">
    <source>
        <dbReference type="EMBL" id="SHJ42159.1"/>
    </source>
</evidence>
<name>A0A1M6J681_9BACT</name>
<dbReference type="RefSeq" id="WP_143164168.1">
    <property type="nucleotide sequence ID" value="NZ_FQYN01000006.1"/>
</dbReference>